<dbReference type="Pfam" id="PF22022">
    <property type="entry name" value="Phage_int_M"/>
    <property type="match status" value="1"/>
</dbReference>
<gene>
    <name evidence="6" type="ORF">GRI38_01705</name>
</gene>
<dbReference type="Pfam" id="PF00589">
    <property type="entry name" value="Phage_integrase"/>
    <property type="match status" value="1"/>
</dbReference>
<keyword evidence="4" id="KW-0233">DNA recombination</keyword>
<keyword evidence="3 6" id="KW-0238">DNA-binding</keyword>
<dbReference type="InterPro" id="IPR013762">
    <property type="entry name" value="Integrase-like_cat_sf"/>
</dbReference>
<protein>
    <submittedName>
        <fullName evidence="6">Integrase arm-type DNA-binding domain-containing protein</fullName>
    </submittedName>
</protein>
<dbReference type="OrthoDB" id="7615137at2"/>
<evidence type="ECO:0000259" key="5">
    <source>
        <dbReference type="PROSITE" id="PS51898"/>
    </source>
</evidence>
<dbReference type="InterPro" id="IPR010998">
    <property type="entry name" value="Integrase_recombinase_N"/>
</dbReference>
<dbReference type="AlphaFoldDB" id="A0A844ZCW2"/>
<comment type="caution">
    <text evidence="6">The sequence shown here is derived from an EMBL/GenBank/DDBJ whole genome shotgun (WGS) entry which is preliminary data.</text>
</comment>
<dbReference type="EMBL" id="WTYW01000001">
    <property type="protein sequence ID" value="MXO84750.1"/>
    <property type="molecule type" value="Genomic_DNA"/>
</dbReference>
<evidence type="ECO:0000313" key="6">
    <source>
        <dbReference type="EMBL" id="MXO84750.1"/>
    </source>
</evidence>
<comment type="similarity">
    <text evidence="1">Belongs to the 'phage' integrase family.</text>
</comment>
<name>A0A844ZCW2_9SPHN</name>
<evidence type="ECO:0000256" key="3">
    <source>
        <dbReference type="ARBA" id="ARBA00023125"/>
    </source>
</evidence>
<dbReference type="InterPro" id="IPR038488">
    <property type="entry name" value="Integrase_DNA-bd_sf"/>
</dbReference>
<feature type="domain" description="Tyr recombinase" evidence="5">
    <location>
        <begin position="203"/>
        <end position="384"/>
    </location>
</feature>
<dbReference type="PANTHER" id="PTHR30629">
    <property type="entry name" value="PROPHAGE INTEGRASE"/>
    <property type="match status" value="1"/>
</dbReference>
<evidence type="ECO:0000256" key="1">
    <source>
        <dbReference type="ARBA" id="ARBA00008857"/>
    </source>
</evidence>
<dbReference type="InterPro" id="IPR002104">
    <property type="entry name" value="Integrase_catalytic"/>
</dbReference>
<dbReference type="PROSITE" id="PS51898">
    <property type="entry name" value="TYR_RECOMBINASE"/>
    <property type="match status" value="1"/>
</dbReference>
<dbReference type="Gene3D" id="1.10.443.10">
    <property type="entry name" value="Intergrase catalytic core"/>
    <property type="match status" value="1"/>
</dbReference>
<dbReference type="SUPFAM" id="SSF56349">
    <property type="entry name" value="DNA breaking-rejoining enzymes"/>
    <property type="match status" value="1"/>
</dbReference>
<dbReference type="GO" id="GO:0015074">
    <property type="term" value="P:DNA integration"/>
    <property type="evidence" value="ECO:0007669"/>
    <property type="project" value="UniProtKB-KW"/>
</dbReference>
<dbReference type="Gene3D" id="3.30.160.390">
    <property type="entry name" value="Integrase, DNA-binding domain"/>
    <property type="match status" value="1"/>
</dbReference>
<sequence length="405" mass="45964">MNAIKITKSVVDAAKPGDVDHFIWDALLNGFGLKVTPRGKKVYVLNYRVEGSRQQKRATIGPHGAPWTLQQARKEAEQILFAASQGIDHNAEKKRRRIESVDLAFDTYAEFFTNEYLRANWPGSFDRASSVLRCHAIPHFGKKPITKITKRDVAEWLDGLKDRNATARKAAEVVGKMFRWAEDRGDLERSPLDRTPRPKPNPGRERFLDEHELRLVWRAAESLDHPYGSMVQLLALSGQRLGEVSGMRWDELNFDQSIWEVPKSRTKSGRGNVVPLTSQMKALLQKTQNIGPIVFSVSGSNRLGNLARLKRRLDAKIDELTREEGTLPIEHWTLHDLRRTVATALQRLGVSPDMIEVIQGRTLKLGAGQRYQRYDYLPEKQTAMAKWDAYLAQITAEQCAEESSS</sequence>
<reference evidence="6 7" key="1">
    <citation type="submission" date="2019-12" db="EMBL/GenBank/DDBJ databases">
        <title>Genomic-based taxomic classification of the family Erythrobacteraceae.</title>
        <authorList>
            <person name="Xu L."/>
        </authorList>
    </citation>
    <scope>NUCLEOTIDE SEQUENCE [LARGE SCALE GENOMIC DNA]</scope>
    <source>
        <strain evidence="6 7">MCCC 1A09962</strain>
    </source>
</reference>
<dbReference type="RefSeq" id="WP_160681273.1">
    <property type="nucleotide sequence ID" value="NZ_WTYW01000001.1"/>
</dbReference>
<keyword evidence="2" id="KW-0229">DNA integration</keyword>
<dbReference type="PANTHER" id="PTHR30629:SF2">
    <property type="entry name" value="PROPHAGE INTEGRASE INTS-RELATED"/>
    <property type="match status" value="1"/>
</dbReference>
<keyword evidence="7" id="KW-1185">Reference proteome</keyword>
<evidence type="ECO:0000256" key="2">
    <source>
        <dbReference type="ARBA" id="ARBA00022908"/>
    </source>
</evidence>
<dbReference type="Proteomes" id="UP000433104">
    <property type="component" value="Unassembled WGS sequence"/>
</dbReference>
<dbReference type="InterPro" id="IPR053876">
    <property type="entry name" value="Phage_int_M"/>
</dbReference>
<dbReference type="InterPro" id="IPR011010">
    <property type="entry name" value="DNA_brk_join_enz"/>
</dbReference>
<dbReference type="InterPro" id="IPR050808">
    <property type="entry name" value="Phage_Integrase"/>
</dbReference>
<accession>A0A844ZCW2</accession>
<dbReference type="Gene3D" id="1.10.150.130">
    <property type="match status" value="1"/>
</dbReference>
<evidence type="ECO:0000256" key="4">
    <source>
        <dbReference type="ARBA" id="ARBA00023172"/>
    </source>
</evidence>
<dbReference type="GO" id="GO:0006310">
    <property type="term" value="P:DNA recombination"/>
    <property type="evidence" value="ECO:0007669"/>
    <property type="project" value="UniProtKB-KW"/>
</dbReference>
<evidence type="ECO:0000313" key="7">
    <source>
        <dbReference type="Proteomes" id="UP000433104"/>
    </source>
</evidence>
<dbReference type="Pfam" id="PF13356">
    <property type="entry name" value="Arm-DNA-bind_3"/>
    <property type="match status" value="1"/>
</dbReference>
<dbReference type="CDD" id="cd00801">
    <property type="entry name" value="INT_P4_C"/>
    <property type="match status" value="1"/>
</dbReference>
<proteinExistence type="inferred from homology"/>
<dbReference type="InterPro" id="IPR025166">
    <property type="entry name" value="Integrase_DNA_bind_dom"/>
</dbReference>
<dbReference type="GO" id="GO:0003677">
    <property type="term" value="F:DNA binding"/>
    <property type="evidence" value="ECO:0007669"/>
    <property type="project" value="UniProtKB-KW"/>
</dbReference>
<organism evidence="6 7">
    <name type="scientific">Parapontixanthobacter aurantiacus</name>
    <dbReference type="NCBI Taxonomy" id="1463599"/>
    <lineage>
        <taxon>Bacteria</taxon>
        <taxon>Pseudomonadati</taxon>
        <taxon>Pseudomonadota</taxon>
        <taxon>Alphaproteobacteria</taxon>
        <taxon>Sphingomonadales</taxon>
        <taxon>Erythrobacteraceae</taxon>
        <taxon>Parapontixanthobacter</taxon>
    </lineage>
</organism>